<dbReference type="InterPro" id="IPR011250">
    <property type="entry name" value="OMP/PagP_B-barrel"/>
</dbReference>
<dbReference type="Pfam" id="PF13505">
    <property type="entry name" value="OMP_b-brl"/>
    <property type="match status" value="1"/>
</dbReference>
<dbReference type="InterPro" id="IPR027385">
    <property type="entry name" value="Beta-barrel_OMP"/>
</dbReference>
<organism evidence="4 5">
    <name type="scientific">Granulosicoccus antarcticus IMCC3135</name>
    <dbReference type="NCBI Taxonomy" id="1192854"/>
    <lineage>
        <taxon>Bacteria</taxon>
        <taxon>Pseudomonadati</taxon>
        <taxon>Pseudomonadota</taxon>
        <taxon>Gammaproteobacteria</taxon>
        <taxon>Chromatiales</taxon>
        <taxon>Granulosicoccaceae</taxon>
        <taxon>Granulosicoccus</taxon>
    </lineage>
</organism>
<name>A0A2Z2NWP2_9GAMM</name>
<evidence type="ECO:0000256" key="1">
    <source>
        <dbReference type="ARBA" id="ARBA00022729"/>
    </source>
</evidence>
<accession>A0A2Z2NWP2</accession>
<feature type="domain" description="Outer membrane protein beta-barrel" evidence="3">
    <location>
        <begin position="10"/>
        <end position="190"/>
    </location>
</feature>
<dbReference type="KEGG" id="gai:IMCC3135_15890"/>
<dbReference type="SUPFAM" id="SSF56925">
    <property type="entry name" value="OMPA-like"/>
    <property type="match status" value="1"/>
</dbReference>
<dbReference type="AlphaFoldDB" id="A0A2Z2NWP2"/>
<dbReference type="Gene3D" id="2.40.160.20">
    <property type="match status" value="1"/>
</dbReference>
<gene>
    <name evidence="4" type="ORF">IMCC3135_15890</name>
</gene>
<dbReference type="RefSeq" id="WP_157736016.1">
    <property type="nucleotide sequence ID" value="NZ_CP018632.1"/>
</dbReference>
<reference evidence="4 5" key="1">
    <citation type="submission" date="2016-12" db="EMBL/GenBank/DDBJ databases">
        <authorList>
            <person name="Song W.-J."/>
            <person name="Kurnit D.M."/>
        </authorList>
    </citation>
    <scope>NUCLEOTIDE SEQUENCE [LARGE SCALE GENOMIC DNA]</scope>
    <source>
        <strain evidence="4 5">IMCC3135</strain>
    </source>
</reference>
<evidence type="ECO:0000256" key="2">
    <source>
        <dbReference type="SAM" id="SignalP"/>
    </source>
</evidence>
<proteinExistence type="predicted"/>
<dbReference type="OrthoDB" id="6198001at2"/>
<feature type="signal peptide" evidence="2">
    <location>
        <begin position="1"/>
        <end position="22"/>
    </location>
</feature>
<protein>
    <recommendedName>
        <fullName evidence="3">Outer membrane protein beta-barrel domain-containing protein</fullName>
    </recommendedName>
</protein>
<feature type="chain" id="PRO_5016302827" description="Outer membrane protein beta-barrel domain-containing protein" evidence="2">
    <location>
        <begin position="23"/>
        <end position="192"/>
    </location>
</feature>
<evidence type="ECO:0000313" key="5">
    <source>
        <dbReference type="Proteomes" id="UP000250079"/>
    </source>
</evidence>
<evidence type="ECO:0000313" key="4">
    <source>
        <dbReference type="EMBL" id="ASJ73260.1"/>
    </source>
</evidence>
<dbReference type="Proteomes" id="UP000250079">
    <property type="component" value="Chromosome"/>
</dbReference>
<dbReference type="EMBL" id="CP018632">
    <property type="protein sequence ID" value="ASJ73260.1"/>
    <property type="molecule type" value="Genomic_DNA"/>
</dbReference>
<sequence length="192" mass="20243">MRKITKVALATALAVSASSAHAFDGERRGFMIGVAGGVHTTDIDAKVDGAPGGSGSESGLQFRLSIGAGISDHVTIYGMYDLEQDGDAVYGLLGPGATFYFSGSGPSAYLFGGVGVGVITIDNNDRNDSNFRDDYDSATGSGLVFGGGYSITQNFYVDGSLMYLDITDDENFITDIDYEITSLRVSLGYNWF</sequence>
<evidence type="ECO:0000259" key="3">
    <source>
        <dbReference type="Pfam" id="PF13505"/>
    </source>
</evidence>
<keyword evidence="5" id="KW-1185">Reference proteome</keyword>
<keyword evidence="1 2" id="KW-0732">Signal</keyword>